<sequence>MSSQPFPPNISFYPNQQGFHPNPYPAVPVFGTVPLTSKIGEVKPRKRTCSVAGCKNGIVQGGLCVSHGAKRRQCGFPGCTKSSKCAGMCSKHGPPRKPCDTEGCNSLSVRGGKCKLHAVPTVTCAIEGCTKVGAINGVCKMHHHQVNSGELALRIGTGLVPVFHHAWVPSSYMLPHMNCIPSREMYQIIASQNRLLNMAMSAGAAASSPHPSTLRNQRQSSTYLSHIARPSESTAALGYGDLFQSQSFRNFHMRLPQAQGLRHPSVEALAALGLHEQASINRPTY</sequence>
<dbReference type="Proteomes" id="UP001516023">
    <property type="component" value="Unassembled WGS sequence"/>
</dbReference>
<dbReference type="PANTHER" id="PTHR31827:SF1">
    <property type="entry name" value="EMB|CAB89363.1"/>
    <property type="match status" value="1"/>
</dbReference>
<proteinExistence type="predicted"/>
<evidence type="ECO:0000313" key="2">
    <source>
        <dbReference type="Proteomes" id="UP001516023"/>
    </source>
</evidence>
<dbReference type="EMBL" id="JABMIG020000032">
    <property type="protein sequence ID" value="KAL3800462.1"/>
    <property type="molecule type" value="Genomic_DNA"/>
</dbReference>
<gene>
    <name evidence="1" type="ORF">HJC23_011699</name>
</gene>
<protein>
    <submittedName>
        <fullName evidence="1">Uncharacterized protein</fullName>
    </submittedName>
</protein>
<reference evidence="1 2" key="1">
    <citation type="journal article" date="2020" name="G3 (Bethesda)">
        <title>Improved Reference Genome for Cyclotella cryptica CCMP332, a Model for Cell Wall Morphogenesis, Salinity Adaptation, and Lipid Production in Diatoms (Bacillariophyta).</title>
        <authorList>
            <person name="Roberts W.R."/>
            <person name="Downey K.M."/>
            <person name="Ruck E.C."/>
            <person name="Traller J.C."/>
            <person name="Alverson A.J."/>
        </authorList>
    </citation>
    <scope>NUCLEOTIDE SEQUENCE [LARGE SCALE GENOMIC DNA]</scope>
    <source>
        <strain evidence="1 2">CCMP332</strain>
    </source>
</reference>
<keyword evidence="2" id="KW-1185">Reference proteome</keyword>
<dbReference type="AlphaFoldDB" id="A0ABD3QJX2"/>
<organism evidence="1 2">
    <name type="scientific">Cyclotella cryptica</name>
    <dbReference type="NCBI Taxonomy" id="29204"/>
    <lineage>
        <taxon>Eukaryota</taxon>
        <taxon>Sar</taxon>
        <taxon>Stramenopiles</taxon>
        <taxon>Ochrophyta</taxon>
        <taxon>Bacillariophyta</taxon>
        <taxon>Coscinodiscophyceae</taxon>
        <taxon>Thalassiosirophycidae</taxon>
        <taxon>Stephanodiscales</taxon>
        <taxon>Stephanodiscaceae</taxon>
        <taxon>Cyclotella</taxon>
    </lineage>
</organism>
<accession>A0ABD3QJX2</accession>
<evidence type="ECO:0000313" key="1">
    <source>
        <dbReference type="EMBL" id="KAL3800462.1"/>
    </source>
</evidence>
<name>A0ABD3QJX2_9STRA</name>
<comment type="caution">
    <text evidence="1">The sequence shown here is derived from an EMBL/GenBank/DDBJ whole genome shotgun (WGS) entry which is preliminary data.</text>
</comment>
<dbReference type="PANTHER" id="PTHR31827">
    <property type="entry name" value="EMB|CAB89363.1"/>
    <property type="match status" value="1"/>
</dbReference>